<feature type="domain" description="Major facilitator superfamily (MFS) profile" evidence="10">
    <location>
        <begin position="27"/>
        <end position="413"/>
    </location>
</feature>
<evidence type="ECO:0000259" key="10">
    <source>
        <dbReference type="PROSITE" id="PS50850"/>
    </source>
</evidence>
<comment type="caution">
    <text evidence="11">The sequence shown here is derived from an EMBL/GenBank/DDBJ whole genome shotgun (WGS) entry which is preliminary data.</text>
</comment>
<dbReference type="InterPro" id="IPR001958">
    <property type="entry name" value="Tet-R_TetA/multi-R_MdtG-like"/>
</dbReference>
<dbReference type="InterPro" id="IPR036259">
    <property type="entry name" value="MFS_trans_sf"/>
</dbReference>
<keyword evidence="7 9" id="KW-1133">Transmembrane helix</keyword>
<evidence type="ECO:0000256" key="3">
    <source>
        <dbReference type="ARBA" id="ARBA00007520"/>
    </source>
</evidence>
<dbReference type="PROSITE" id="PS00216">
    <property type="entry name" value="SUGAR_TRANSPORT_1"/>
    <property type="match status" value="2"/>
</dbReference>
<dbReference type="InterPro" id="IPR005829">
    <property type="entry name" value="Sugar_transporter_CS"/>
</dbReference>
<feature type="transmembrane region" description="Helical" evidence="9">
    <location>
        <begin position="387"/>
        <end position="406"/>
    </location>
</feature>
<evidence type="ECO:0000313" key="11">
    <source>
        <dbReference type="EMBL" id="GAA4336652.1"/>
    </source>
</evidence>
<dbReference type="EMBL" id="BAABFO010000015">
    <property type="protein sequence ID" value="GAA4336652.1"/>
    <property type="molecule type" value="Genomic_DNA"/>
</dbReference>
<evidence type="ECO:0000313" key="12">
    <source>
        <dbReference type="Proteomes" id="UP001501671"/>
    </source>
</evidence>
<evidence type="ECO:0000256" key="2">
    <source>
        <dbReference type="ARBA" id="ARBA00004651"/>
    </source>
</evidence>
<dbReference type="PRINTS" id="PR01035">
    <property type="entry name" value="TCRTETA"/>
</dbReference>
<feature type="transmembrane region" description="Helical" evidence="9">
    <location>
        <begin position="56"/>
        <end position="79"/>
    </location>
</feature>
<evidence type="ECO:0000256" key="1">
    <source>
        <dbReference type="ARBA" id="ARBA00003279"/>
    </source>
</evidence>
<comment type="function">
    <text evidence="1">Resistance to tetracycline by an active tetracycline efflux. This is an energy-dependent process that decreases the accumulation of the antibiotic in whole cells. This protein functions as a metal-tetracycline/H(+) antiporter.</text>
</comment>
<dbReference type="Proteomes" id="UP001501671">
    <property type="component" value="Unassembled WGS sequence"/>
</dbReference>
<dbReference type="PANTHER" id="PTHR23517">
    <property type="entry name" value="RESISTANCE PROTEIN MDTM, PUTATIVE-RELATED-RELATED"/>
    <property type="match status" value="1"/>
</dbReference>
<dbReference type="CDD" id="cd17325">
    <property type="entry name" value="MFS_MdtG_SLC18_like"/>
    <property type="match status" value="1"/>
</dbReference>
<gene>
    <name evidence="11" type="ORF">GCM10023144_31300</name>
</gene>
<dbReference type="Pfam" id="PF07690">
    <property type="entry name" value="MFS_1"/>
    <property type="match status" value="2"/>
</dbReference>
<feature type="transmembrane region" description="Helical" evidence="9">
    <location>
        <begin position="324"/>
        <end position="347"/>
    </location>
</feature>
<reference evidence="12" key="1">
    <citation type="journal article" date="2019" name="Int. J. Syst. Evol. Microbiol.">
        <title>The Global Catalogue of Microorganisms (GCM) 10K type strain sequencing project: providing services to taxonomists for standard genome sequencing and annotation.</title>
        <authorList>
            <consortium name="The Broad Institute Genomics Platform"/>
            <consortium name="The Broad Institute Genome Sequencing Center for Infectious Disease"/>
            <person name="Wu L."/>
            <person name="Ma J."/>
        </authorList>
    </citation>
    <scope>NUCLEOTIDE SEQUENCE [LARGE SCALE GENOMIC DNA]</scope>
    <source>
        <strain evidence="12">JCM 17666</strain>
    </source>
</reference>
<keyword evidence="8 9" id="KW-0472">Membrane</keyword>
<dbReference type="PROSITE" id="PS50850">
    <property type="entry name" value="MFS"/>
    <property type="match status" value="1"/>
</dbReference>
<keyword evidence="4" id="KW-0813">Transport</keyword>
<sequence length="415" mass="43502">MKSADTSVAAGNASSSPRAQSALSWDSFLATYLPALILALGAGIALPAIPTLAQSFGVGFGVASGVITSFLLGNLAGTLPSGWLIDRYGRRPVMIAGPALTAVTAILVVFTQSFTMLLVLRFFNGCAAQMWLMARLAAISQNAPPAQRGRLVSWMFGMDNTGKLGGPVLGGFIAAAWGPRAPFVAYAVLALLSLAPALAFSRGEAHEERPAPAKDAAAPTLTLRQIVMPRLPYFGVALFAGLTRGPLLADLLHLYAAFAYNLGPRAIGYLATAATALSWPIGFLAGWMMDRFGRKQTMVPGFTGVGISMAALAASAYLQWSLTWYVALFMLGVALQALTGGSIQTVGADVAPPEARGRFLGLWRFTGQGGATVSPILFAVLADHVDYGSAFLFVALSSVVVAYLLVRYIPETGRH</sequence>
<accession>A0ABP8HB15</accession>
<dbReference type="InterPro" id="IPR020846">
    <property type="entry name" value="MFS_dom"/>
</dbReference>
<evidence type="ECO:0000256" key="9">
    <source>
        <dbReference type="SAM" id="Phobius"/>
    </source>
</evidence>
<feature type="transmembrane region" description="Helical" evidence="9">
    <location>
        <begin position="359"/>
        <end position="381"/>
    </location>
</feature>
<protein>
    <submittedName>
        <fullName evidence="11">MFS transporter</fullName>
    </submittedName>
</protein>
<name>A0ABP8HB15_9BURK</name>
<keyword evidence="12" id="KW-1185">Reference proteome</keyword>
<comment type="similarity">
    <text evidence="3">Belongs to the major facilitator superfamily. TCR/Tet family.</text>
</comment>
<dbReference type="SUPFAM" id="SSF103473">
    <property type="entry name" value="MFS general substrate transporter"/>
    <property type="match status" value="1"/>
</dbReference>
<organism evidence="11 12">
    <name type="scientific">Pigmentiphaga soli</name>
    <dbReference type="NCBI Taxonomy" id="1007095"/>
    <lineage>
        <taxon>Bacteria</taxon>
        <taxon>Pseudomonadati</taxon>
        <taxon>Pseudomonadota</taxon>
        <taxon>Betaproteobacteria</taxon>
        <taxon>Burkholderiales</taxon>
        <taxon>Alcaligenaceae</taxon>
        <taxon>Pigmentiphaga</taxon>
    </lineage>
</organism>
<keyword evidence="5" id="KW-1003">Cell membrane</keyword>
<dbReference type="InterPro" id="IPR011701">
    <property type="entry name" value="MFS"/>
</dbReference>
<evidence type="ECO:0000256" key="5">
    <source>
        <dbReference type="ARBA" id="ARBA00022475"/>
    </source>
</evidence>
<evidence type="ECO:0000256" key="6">
    <source>
        <dbReference type="ARBA" id="ARBA00022692"/>
    </source>
</evidence>
<dbReference type="InterPro" id="IPR050171">
    <property type="entry name" value="MFS_Transporters"/>
</dbReference>
<evidence type="ECO:0000256" key="7">
    <source>
        <dbReference type="ARBA" id="ARBA00022989"/>
    </source>
</evidence>
<comment type="subcellular location">
    <subcellularLocation>
        <location evidence="2">Cell membrane</location>
        <topology evidence="2">Multi-pass membrane protein</topology>
    </subcellularLocation>
</comment>
<dbReference type="Gene3D" id="1.20.1250.20">
    <property type="entry name" value="MFS general substrate transporter like domains"/>
    <property type="match status" value="2"/>
</dbReference>
<proteinExistence type="inferred from homology"/>
<evidence type="ECO:0000256" key="8">
    <source>
        <dbReference type="ARBA" id="ARBA00023136"/>
    </source>
</evidence>
<feature type="transmembrane region" description="Helical" evidence="9">
    <location>
        <begin position="299"/>
        <end position="318"/>
    </location>
</feature>
<feature type="transmembrane region" description="Helical" evidence="9">
    <location>
        <begin position="29"/>
        <end position="49"/>
    </location>
</feature>
<dbReference type="RefSeq" id="WP_345250796.1">
    <property type="nucleotide sequence ID" value="NZ_BAABFO010000015.1"/>
</dbReference>
<keyword evidence="6 9" id="KW-0812">Transmembrane</keyword>
<feature type="transmembrane region" description="Helical" evidence="9">
    <location>
        <begin position="99"/>
        <end position="123"/>
    </location>
</feature>
<evidence type="ECO:0000256" key="4">
    <source>
        <dbReference type="ARBA" id="ARBA00022448"/>
    </source>
</evidence>
<feature type="transmembrane region" description="Helical" evidence="9">
    <location>
        <begin position="183"/>
        <end position="200"/>
    </location>
</feature>
<feature type="transmembrane region" description="Helical" evidence="9">
    <location>
        <begin position="266"/>
        <end position="287"/>
    </location>
</feature>
<feature type="transmembrane region" description="Helical" evidence="9">
    <location>
        <begin position="233"/>
        <end position="260"/>
    </location>
</feature>